<proteinExistence type="predicted"/>
<sequence length="148" mass="16127">MYKRSLKHRFIQSFLYGLFSVITVGVIAAFDRDLALRLSASLGGFLFFAVSTVSPMVGSDYGFGFSSLKGIVKTFGAHLIAAATAYSVFFLWGGLIYWSFDHSILDDGFLTVDYAHEGLYYIPILMALVVASNAIAESVCSKKGYATS</sequence>
<reference evidence="2" key="1">
    <citation type="submission" date="2023-06" db="EMBL/GenBank/DDBJ databases">
        <title>Genomic Diversity of Vibrio spp. and Metagenomic Analysis of Pathogens in Florida Gulf Coastal Waters Following Hurricane Ian.</title>
        <authorList>
            <person name="Brumfield K.D."/>
        </authorList>
    </citation>
    <scope>NUCLEOTIDE SEQUENCE</scope>
    <source>
        <strain evidence="2">WBS2B-138</strain>
    </source>
</reference>
<feature type="transmembrane region" description="Helical" evidence="1">
    <location>
        <begin position="42"/>
        <end position="63"/>
    </location>
</feature>
<name>A0AAW8PYE7_VIBPH</name>
<keyword evidence="1" id="KW-1133">Transmembrane helix</keyword>
<feature type="transmembrane region" description="Helical" evidence="1">
    <location>
        <begin position="75"/>
        <end position="98"/>
    </location>
</feature>
<evidence type="ECO:0000313" key="3">
    <source>
        <dbReference type="Proteomes" id="UP001253193"/>
    </source>
</evidence>
<organism evidence="2 3">
    <name type="scientific">Vibrio parahaemolyticus</name>
    <dbReference type="NCBI Taxonomy" id="670"/>
    <lineage>
        <taxon>Bacteria</taxon>
        <taxon>Pseudomonadati</taxon>
        <taxon>Pseudomonadota</taxon>
        <taxon>Gammaproteobacteria</taxon>
        <taxon>Vibrionales</taxon>
        <taxon>Vibrionaceae</taxon>
        <taxon>Vibrio</taxon>
    </lineage>
</organism>
<dbReference type="Proteomes" id="UP001253193">
    <property type="component" value="Unassembled WGS sequence"/>
</dbReference>
<comment type="caution">
    <text evidence="2">The sequence shown here is derived from an EMBL/GenBank/DDBJ whole genome shotgun (WGS) entry which is preliminary data.</text>
</comment>
<evidence type="ECO:0000256" key="1">
    <source>
        <dbReference type="SAM" id="Phobius"/>
    </source>
</evidence>
<keyword evidence="1" id="KW-0812">Transmembrane</keyword>
<dbReference type="AlphaFoldDB" id="A0AAW8PYE7"/>
<protein>
    <submittedName>
        <fullName evidence="2">Uncharacterized protein</fullName>
    </submittedName>
</protein>
<accession>A0AAW8PYE7</accession>
<gene>
    <name evidence="2" type="ORF">QX249_11280</name>
</gene>
<evidence type="ECO:0000313" key="2">
    <source>
        <dbReference type="EMBL" id="MDS1821246.1"/>
    </source>
</evidence>
<keyword evidence="1" id="KW-0472">Membrane</keyword>
<dbReference type="EMBL" id="JAUHGG010000003">
    <property type="protein sequence ID" value="MDS1821246.1"/>
    <property type="molecule type" value="Genomic_DNA"/>
</dbReference>
<feature type="transmembrane region" description="Helical" evidence="1">
    <location>
        <begin position="118"/>
        <end position="136"/>
    </location>
</feature>
<feature type="transmembrane region" description="Helical" evidence="1">
    <location>
        <begin position="12"/>
        <end position="30"/>
    </location>
</feature>
<dbReference type="RefSeq" id="WP_311020117.1">
    <property type="nucleotide sequence ID" value="NZ_JAUHGG010000003.1"/>
</dbReference>